<evidence type="ECO:0000313" key="2">
    <source>
        <dbReference type="EMBL" id="KAF2086799.1"/>
    </source>
</evidence>
<comment type="caution">
    <text evidence="2">The sequence shown here is derived from an EMBL/GenBank/DDBJ whole genome shotgun (WGS) entry which is preliminary data.</text>
</comment>
<feature type="compositionally biased region" description="Polar residues" evidence="1">
    <location>
        <begin position="136"/>
        <end position="145"/>
    </location>
</feature>
<evidence type="ECO:0000256" key="1">
    <source>
        <dbReference type="SAM" id="MobiDB-lite"/>
    </source>
</evidence>
<dbReference type="EMBL" id="ML978723">
    <property type="protein sequence ID" value="KAF2086799.1"/>
    <property type="molecule type" value="Genomic_DNA"/>
</dbReference>
<feature type="compositionally biased region" description="Pro residues" evidence="1">
    <location>
        <begin position="36"/>
        <end position="53"/>
    </location>
</feature>
<feature type="region of interest" description="Disordered" evidence="1">
    <location>
        <begin position="1"/>
        <end position="243"/>
    </location>
</feature>
<feature type="compositionally biased region" description="Polar residues" evidence="1">
    <location>
        <begin position="156"/>
        <end position="166"/>
    </location>
</feature>
<protein>
    <submittedName>
        <fullName evidence="2">Uncharacterized protein</fullName>
    </submittedName>
</protein>
<name>A0A9P4HRT6_9PEZI</name>
<proteinExistence type="predicted"/>
<sequence length="243" mass="25419">MSKNSNAPTAKKAASAFKPLDLKPVDFSLTAGTDIPAPPESPPQTPARPPTPGGGPLSSHPTSPATTPPPKNPSESKRDSSSSSTDNKNAHSNGAPKAERSMSPTLKHPLSPAVTADSQGGSKRPSSMRRFLGFKGSSSNDNLRNGNGAPSRPMSPETTASSSTLGRSRRKSGSWFNKRRSGMFGIGKLDEDQVMSTESLSQEQQQKQQKKGPPPPSLPSFQSLGTALDGGALGADDMFKNIK</sequence>
<reference evidence="2" key="1">
    <citation type="journal article" date="2020" name="Stud. Mycol.">
        <title>101 Dothideomycetes genomes: a test case for predicting lifestyles and emergence of pathogens.</title>
        <authorList>
            <person name="Haridas S."/>
            <person name="Albert R."/>
            <person name="Binder M."/>
            <person name="Bloem J."/>
            <person name="Labutti K."/>
            <person name="Salamov A."/>
            <person name="Andreopoulos B."/>
            <person name="Baker S."/>
            <person name="Barry K."/>
            <person name="Bills G."/>
            <person name="Bluhm B."/>
            <person name="Cannon C."/>
            <person name="Castanera R."/>
            <person name="Culley D."/>
            <person name="Daum C."/>
            <person name="Ezra D."/>
            <person name="Gonzalez J."/>
            <person name="Henrissat B."/>
            <person name="Kuo A."/>
            <person name="Liang C."/>
            <person name="Lipzen A."/>
            <person name="Lutzoni F."/>
            <person name="Magnuson J."/>
            <person name="Mondo S."/>
            <person name="Nolan M."/>
            <person name="Ohm R."/>
            <person name="Pangilinan J."/>
            <person name="Park H.-J."/>
            <person name="Ramirez L."/>
            <person name="Alfaro M."/>
            <person name="Sun H."/>
            <person name="Tritt A."/>
            <person name="Yoshinaga Y."/>
            <person name="Zwiers L.-H."/>
            <person name="Turgeon B."/>
            <person name="Goodwin S."/>
            <person name="Spatafora J."/>
            <person name="Crous P."/>
            <person name="Grigoriev I."/>
        </authorList>
    </citation>
    <scope>NUCLEOTIDE SEQUENCE</scope>
    <source>
        <strain evidence="2">CBS 121410</strain>
    </source>
</reference>
<evidence type="ECO:0000313" key="3">
    <source>
        <dbReference type="Proteomes" id="UP000799776"/>
    </source>
</evidence>
<feature type="compositionally biased region" description="Polar residues" evidence="1">
    <location>
        <begin position="116"/>
        <end position="125"/>
    </location>
</feature>
<accession>A0A9P4HRT6</accession>
<feature type="compositionally biased region" description="Low complexity" evidence="1">
    <location>
        <begin position="219"/>
        <end position="236"/>
    </location>
</feature>
<organism evidence="2 3">
    <name type="scientific">Saccharata proteae CBS 121410</name>
    <dbReference type="NCBI Taxonomy" id="1314787"/>
    <lineage>
        <taxon>Eukaryota</taxon>
        <taxon>Fungi</taxon>
        <taxon>Dikarya</taxon>
        <taxon>Ascomycota</taxon>
        <taxon>Pezizomycotina</taxon>
        <taxon>Dothideomycetes</taxon>
        <taxon>Dothideomycetes incertae sedis</taxon>
        <taxon>Botryosphaeriales</taxon>
        <taxon>Saccharataceae</taxon>
        <taxon>Saccharata</taxon>
    </lineage>
</organism>
<dbReference type="AlphaFoldDB" id="A0A9P4HRT6"/>
<feature type="compositionally biased region" description="Basic residues" evidence="1">
    <location>
        <begin position="167"/>
        <end position="181"/>
    </location>
</feature>
<gene>
    <name evidence="2" type="ORF">K490DRAFT_57696</name>
</gene>
<keyword evidence="3" id="KW-1185">Reference proteome</keyword>
<dbReference type="OrthoDB" id="5380416at2759"/>
<dbReference type="Proteomes" id="UP000799776">
    <property type="component" value="Unassembled WGS sequence"/>
</dbReference>